<evidence type="ECO:0000313" key="4">
    <source>
        <dbReference type="Proteomes" id="UP001145799"/>
    </source>
</evidence>
<feature type="transmembrane region" description="Helical" evidence="1">
    <location>
        <begin position="74"/>
        <end position="95"/>
    </location>
</feature>
<dbReference type="EMBL" id="JAPZVQ010000017">
    <property type="protein sequence ID" value="MDA1387543.1"/>
    <property type="molecule type" value="Genomic_DNA"/>
</dbReference>
<feature type="transmembrane region" description="Helical" evidence="1">
    <location>
        <begin position="12"/>
        <end position="34"/>
    </location>
</feature>
<protein>
    <submittedName>
        <fullName evidence="2">Uncharacterized protein</fullName>
    </submittedName>
</protein>
<keyword evidence="1" id="KW-0472">Membrane</keyword>
<feature type="transmembrane region" description="Helical" evidence="1">
    <location>
        <begin position="46"/>
        <end position="62"/>
    </location>
</feature>
<dbReference type="Proteomes" id="UP001145799">
    <property type="component" value="Unassembled WGS sequence"/>
</dbReference>
<evidence type="ECO:0000313" key="2">
    <source>
        <dbReference type="EMBL" id="MDA1387543.1"/>
    </source>
</evidence>
<evidence type="ECO:0000313" key="3">
    <source>
        <dbReference type="EMBL" id="MDR7336691.1"/>
    </source>
</evidence>
<dbReference type="RefSeq" id="WP_270124048.1">
    <property type="nucleotide sequence ID" value="NZ_BAAAOM010000002.1"/>
</dbReference>
<gene>
    <name evidence="3" type="ORF">J2S69_000410</name>
    <name evidence="2" type="ORF">O2L01_21295</name>
</gene>
<evidence type="ECO:0000256" key="1">
    <source>
        <dbReference type="SAM" id="Phobius"/>
    </source>
</evidence>
<proteinExistence type="predicted"/>
<reference evidence="3 5" key="2">
    <citation type="submission" date="2023-07" db="EMBL/GenBank/DDBJ databases">
        <title>Sequencing the genomes of 1000 actinobacteria strains.</title>
        <authorList>
            <person name="Klenk H.-P."/>
        </authorList>
    </citation>
    <scope>NUCLEOTIDE SEQUENCE [LARGE SCALE GENOMIC DNA]</scope>
    <source>
        <strain evidence="3 5">DSM 44724</strain>
    </source>
</reference>
<keyword evidence="5" id="KW-1185">Reference proteome</keyword>
<dbReference type="Proteomes" id="UP001183604">
    <property type="component" value="Unassembled WGS sequence"/>
</dbReference>
<feature type="transmembrane region" description="Helical" evidence="1">
    <location>
        <begin position="101"/>
        <end position="122"/>
    </location>
</feature>
<name>A0A9X3PPN8_9ACTN</name>
<reference evidence="2" key="1">
    <citation type="submission" date="2022-12" db="EMBL/GenBank/DDBJ databases">
        <title>Gycomyces niveus sp.nov., a novel actinomycete isolated from soil in Shouguang.</title>
        <authorList>
            <person name="Yang X."/>
        </authorList>
    </citation>
    <scope>NUCLEOTIDE SEQUENCE</scope>
    <source>
        <strain evidence="2">DSM 44724</strain>
    </source>
</reference>
<sequence>MVNSISAVRVGAMHRAVGAYATVALGTLAALAVMSVVAPRLATSEAWGHAVIVGVFALLLVMRSRAARGGSAAGLRAVVVIAGILTAANLVEAAIPGLFPSWMRVEMLAVAALTLLVMVLAVKARRAA</sequence>
<comment type="caution">
    <text evidence="2">The sequence shown here is derived from an EMBL/GenBank/DDBJ whole genome shotgun (WGS) entry which is preliminary data.</text>
</comment>
<organism evidence="2 4">
    <name type="scientific">Glycomyces lechevalierae</name>
    <dbReference type="NCBI Taxonomy" id="256034"/>
    <lineage>
        <taxon>Bacteria</taxon>
        <taxon>Bacillati</taxon>
        <taxon>Actinomycetota</taxon>
        <taxon>Actinomycetes</taxon>
        <taxon>Glycomycetales</taxon>
        <taxon>Glycomycetaceae</taxon>
        <taxon>Glycomyces</taxon>
    </lineage>
</organism>
<accession>A0A9X3PPN8</accession>
<evidence type="ECO:0000313" key="5">
    <source>
        <dbReference type="Proteomes" id="UP001183604"/>
    </source>
</evidence>
<dbReference type="AlphaFoldDB" id="A0A9X3PPN8"/>
<keyword evidence="1" id="KW-1133">Transmembrane helix</keyword>
<keyword evidence="1" id="KW-0812">Transmembrane</keyword>
<dbReference type="EMBL" id="JAVDYD010000001">
    <property type="protein sequence ID" value="MDR7336691.1"/>
    <property type="molecule type" value="Genomic_DNA"/>
</dbReference>